<dbReference type="InterPro" id="IPR016181">
    <property type="entry name" value="Acyl_CoA_acyltransferase"/>
</dbReference>
<dbReference type="GO" id="GO:0016746">
    <property type="term" value="F:acyltransferase activity"/>
    <property type="evidence" value="ECO:0007669"/>
    <property type="project" value="UniProtKB-KW"/>
</dbReference>
<dbReference type="SUPFAM" id="SSF55729">
    <property type="entry name" value="Acyl-CoA N-acyltransferases (Nat)"/>
    <property type="match status" value="1"/>
</dbReference>
<dbReference type="EMBL" id="JBHTHU010000001">
    <property type="protein sequence ID" value="MFD0748625.1"/>
    <property type="molecule type" value="Genomic_DNA"/>
</dbReference>
<organism evidence="2 3">
    <name type="scientific">Mucilaginibacter calamicampi</name>
    <dbReference type="NCBI Taxonomy" id="1302352"/>
    <lineage>
        <taxon>Bacteria</taxon>
        <taxon>Pseudomonadati</taxon>
        <taxon>Bacteroidota</taxon>
        <taxon>Sphingobacteriia</taxon>
        <taxon>Sphingobacteriales</taxon>
        <taxon>Sphingobacteriaceae</taxon>
        <taxon>Mucilaginibacter</taxon>
    </lineage>
</organism>
<keyword evidence="2" id="KW-0808">Transferase</keyword>
<dbReference type="PANTHER" id="PTHR31435:SF9">
    <property type="entry name" value="PROTEIN NATD1"/>
    <property type="match status" value="1"/>
</dbReference>
<name>A0ABW2YVP0_9SPHI</name>
<reference evidence="3" key="1">
    <citation type="journal article" date="2019" name="Int. J. Syst. Evol. Microbiol.">
        <title>The Global Catalogue of Microorganisms (GCM) 10K type strain sequencing project: providing services to taxonomists for standard genome sequencing and annotation.</title>
        <authorList>
            <consortium name="The Broad Institute Genomics Platform"/>
            <consortium name="The Broad Institute Genome Sequencing Center for Infectious Disease"/>
            <person name="Wu L."/>
            <person name="Ma J."/>
        </authorList>
    </citation>
    <scope>NUCLEOTIDE SEQUENCE [LARGE SCALE GENOMIC DNA]</scope>
    <source>
        <strain evidence="3">CCUG 63418</strain>
    </source>
</reference>
<gene>
    <name evidence="2" type="ORF">ACFQZS_00630</name>
</gene>
<dbReference type="EC" id="2.3.1.-" evidence="2"/>
<evidence type="ECO:0000313" key="3">
    <source>
        <dbReference type="Proteomes" id="UP001596958"/>
    </source>
</evidence>
<evidence type="ECO:0000313" key="2">
    <source>
        <dbReference type="EMBL" id="MFD0748625.1"/>
    </source>
</evidence>
<proteinExistence type="predicted"/>
<dbReference type="InterPro" id="IPR031165">
    <property type="entry name" value="GNAT_YJDJ"/>
</dbReference>
<sequence length="94" mass="11101">MPYTNLPLVNNAENHNFEMFVNGHRAFIDYQLRGDKMFLIHTEVPVELEGQGVAPALVEKVFQYVDERQLKVVPYCAYIKIWLKRHPDWERLVA</sequence>
<protein>
    <submittedName>
        <fullName evidence="2">GNAT family N-acetyltransferase</fullName>
        <ecNumber evidence="2">2.3.1.-</ecNumber>
    </submittedName>
</protein>
<dbReference type="PANTHER" id="PTHR31435">
    <property type="entry name" value="PROTEIN NATD1"/>
    <property type="match status" value="1"/>
</dbReference>
<dbReference type="Proteomes" id="UP001596958">
    <property type="component" value="Unassembled WGS sequence"/>
</dbReference>
<dbReference type="InterPro" id="IPR045057">
    <property type="entry name" value="Gcn5-rel_NAT"/>
</dbReference>
<dbReference type="Gene3D" id="3.40.630.30">
    <property type="match status" value="1"/>
</dbReference>
<comment type="caution">
    <text evidence="2">The sequence shown here is derived from an EMBL/GenBank/DDBJ whole genome shotgun (WGS) entry which is preliminary data.</text>
</comment>
<keyword evidence="2" id="KW-0012">Acyltransferase</keyword>
<dbReference type="Pfam" id="PF14542">
    <property type="entry name" value="Acetyltransf_CG"/>
    <property type="match status" value="1"/>
</dbReference>
<feature type="domain" description="N-acetyltransferase" evidence="1">
    <location>
        <begin position="9"/>
        <end position="94"/>
    </location>
</feature>
<dbReference type="PROSITE" id="PS51729">
    <property type="entry name" value="GNAT_YJDJ"/>
    <property type="match status" value="1"/>
</dbReference>
<keyword evidence="3" id="KW-1185">Reference proteome</keyword>
<evidence type="ECO:0000259" key="1">
    <source>
        <dbReference type="PROSITE" id="PS51729"/>
    </source>
</evidence>
<dbReference type="RefSeq" id="WP_377096129.1">
    <property type="nucleotide sequence ID" value="NZ_JBHTHU010000001.1"/>
</dbReference>
<accession>A0ABW2YVP0</accession>